<sequence length="221" mass="24824">MPIPTFTLSGDTISLLGTFPQAKHIVSPVLSQCSALYRPFVLGLQIPNLDSTLSDYILNFRARAFLVNYVGQECHKHIKFDSTFGLDDEGMVEGKVLAGEHHSHVVHFIWDKVSVPNMKAFVGKTIEMDPGNYDIGFTLKFEFLRKDGKVYGAPRHYTVKVILGSLRILAQGERYSLPERPANLVPRPLSAGDAEQHWMYLAQDKSRWVRYGANSTETANL</sequence>
<gene>
    <name evidence="1" type="ORF">QBC34DRAFT_387176</name>
</gene>
<proteinExistence type="predicted"/>
<organism evidence="1 2">
    <name type="scientific">Podospora aff. communis PSN243</name>
    <dbReference type="NCBI Taxonomy" id="3040156"/>
    <lineage>
        <taxon>Eukaryota</taxon>
        <taxon>Fungi</taxon>
        <taxon>Dikarya</taxon>
        <taxon>Ascomycota</taxon>
        <taxon>Pezizomycotina</taxon>
        <taxon>Sordariomycetes</taxon>
        <taxon>Sordariomycetidae</taxon>
        <taxon>Sordariales</taxon>
        <taxon>Podosporaceae</taxon>
        <taxon>Podospora</taxon>
    </lineage>
</organism>
<dbReference type="Proteomes" id="UP001321760">
    <property type="component" value="Unassembled WGS sequence"/>
</dbReference>
<dbReference type="AlphaFoldDB" id="A0AAV9G5D8"/>
<dbReference type="EMBL" id="MU866012">
    <property type="protein sequence ID" value="KAK4442582.1"/>
    <property type="molecule type" value="Genomic_DNA"/>
</dbReference>
<name>A0AAV9G5D8_9PEZI</name>
<reference evidence="1" key="2">
    <citation type="submission" date="2023-05" db="EMBL/GenBank/DDBJ databases">
        <authorList>
            <consortium name="Lawrence Berkeley National Laboratory"/>
            <person name="Steindorff A."/>
            <person name="Hensen N."/>
            <person name="Bonometti L."/>
            <person name="Westerberg I."/>
            <person name="Brannstrom I.O."/>
            <person name="Guillou S."/>
            <person name="Cros-Aarteil S."/>
            <person name="Calhoun S."/>
            <person name="Haridas S."/>
            <person name="Kuo A."/>
            <person name="Mondo S."/>
            <person name="Pangilinan J."/>
            <person name="Riley R."/>
            <person name="Labutti K."/>
            <person name="Andreopoulos B."/>
            <person name="Lipzen A."/>
            <person name="Chen C."/>
            <person name="Yanf M."/>
            <person name="Daum C."/>
            <person name="Ng V."/>
            <person name="Clum A."/>
            <person name="Ohm R."/>
            <person name="Martin F."/>
            <person name="Silar P."/>
            <person name="Natvig D."/>
            <person name="Lalanne C."/>
            <person name="Gautier V."/>
            <person name="Ament-Velasquez S.L."/>
            <person name="Kruys A."/>
            <person name="Hutchinson M.I."/>
            <person name="Powell A.J."/>
            <person name="Barry K."/>
            <person name="Miller A.N."/>
            <person name="Grigoriev I.V."/>
            <person name="Debuchy R."/>
            <person name="Gladieux P."/>
            <person name="Thoren M.H."/>
            <person name="Johannesson H."/>
        </authorList>
    </citation>
    <scope>NUCLEOTIDE SEQUENCE</scope>
    <source>
        <strain evidence="1">PSN243</strain>
    </source>
</reference>
<protein>
    <submittedName>
        <fullName evidence="1">Uncharacterized protein</fullName>
    </submittedName>
</protein>
<evidence type="ECO:0000313" key="2">
    <source>
        <dbReference type="Proteomes" id="UP001321760"/>
    </source>
</evidence>
<reference evidence="1" key="1">
    <citation type="journal article" date="2023" name="Mol. Phylogenet. Evol.">
        <title>Genome-scale phylogeny and comparative genomics of the fungal order Sordariales.</title>
        <authorList>
            <person name="Hensen N."/>
            <person name="Bonometti L."/>
            <person name="Westerberg I."/>
            <person name="Brannstrom I.O."/>
            <person name="Guillou S."/>
            <person name="Cros-Aarteil S."/>
            <person name="Calhoun S."/>
            <person name="Haridas S."/>
            <person name="Kuo A."/>
            <person name="Mondo S."/>
            <person name="Pangilinan J."/>
            <person name="Riley R."/>
            <person name="LaButti K."/>
            <person name="Andreopoulos B."/>
            <person name="Lipzen A."/>
            <person name="Chen C."/>
            <person name="Yan M."/>
            <person name="Daum C."/>
            <person name="Ng V."/>
            <person name="Clum A."/>
            <person name="Steindorff A."/>
            <person name="Ohm R.A."/>
            <person name="Martin F."/>
            <person name="Silar P."/>
            <person name="Natvig D.O."/>
            <person name="Lalanne C."/>
            <person name="Gautier V."/>
            <person name="Ament-Velasquez S.L."/>
            <person name="Kruys A."/>
            <person name="Hutchinson M.I."/>
            <person name="Powell A.J."/>
            <person name="Barry K."/>
            <person name="Miller A.N."/>
            <person name="Grigoriev I.V."/>
            <person name="Debuchy R."/>
            <person name="Gladieux P."/>
            <person name="Hiltunen Thoren M."/>
            <person name="Johannesson H."/>
        </authorList>
    </citation>
    <scope>NUCLEOTIDE SEQUENCE</scope>
    <source>
        <strain evidence="1">PSN243</strain>
    </source>
</reference>
<evidence type="ECO:0000313" key="1">
    <source>
        <dbReference type="EMBL" id="KAK4442582.1"/>
    </source>
</evidence>
<keyword evidence="2" id="KW-1185">Reference proteome</keyword>
<accession>A0AAV9G5D8</accession>
<comment type="caution">
    <text evidence="1">The sequence shown here is derived from an EMBL/GenBank/DDBJ whole genome shotgun (WGS) entry which is preliminary data.</text>
</comment>